<protein>
    <submittedName>
        <fullName evidence="3">Uncharacterized protein</fullName>
    </submittedName>
</protein>
<keyword evidence="1" id="KW-0812">Transmembrane</keyword>
<proteinExistence type="predicted"/>
<evidence type="ECO:0000313" key="2">
    <source>
        <dbReference type="EMBL" id="MFJ5321078.1"/>
    </source>
</evidence>
<reference evidence="4" key="1">
    <citation type="submission" date="2019-11" db="EMBL/GenBank/DDBJ databases">
        <authorList>
            <person name="Jee S."/>
        </authorList>
    </citation>
    <scope>NUCLEOTIDE SEQUENCE [LARGE SCALE GENOMIC DNA]</scope>
    <source>
        <strain evidence="4">PZ1</strain>
    </source>
</reference>
<dbReference type="AlphaFoldDB" id="A0AAP9ICV6"/>
<evidence type="ECO:0000313" key="4">
    <source>
        <dbReference type="Proteomes" id="UP000464054"/>
    </source>
</evidence>
<dbReference type="EMBL" id="CP046377">
    <property type="protein sequence ID" value="QHQ22865.1"/>
    <property type="molecule type" value="Genomic_DNA"/>
</dbReference>
<keyword evidence="1" id="KW-0472">Membrane</keyword>
<gene>
    <name evidence="2" type="ORF">ACIPSN_06770</name>
    <name evidence="3" type="ORF">GMX10_01230</name>
</gene>
<evidence type="ECO:0000313" key="5">
    <source>
        <dbReference type="Proteomes" id="UP001617714"/>
    </source>
</evidence>
<keyword evidence="5" id="KW-1185">Reference proteome</keyword>
<dbReference type="GeneID" id="51390788"/>
<feature type="transmembrane region" description="Helical" evidence="1">
    <location>
        <begin position="254"/>
        <end position="271"/>
    </location>
</feature>
<name>A0AAP9ICV6_9GAMM</name>
<dbReference type="Proteomes" id="UP001617714">
    <property type="component" value="Unassembled WGS sequence"/>
</dbReference>
<evidence type="ECO:0000256" key="1">
    <source>
        <dbReference type="SAM" id="Phobius"/>
    </source>
</evidence>
<accession>A0AAP9ICV6</accession>
<evidence type="ECO:0000313" key="3">
    <source>
        <dbReference type="EMBL" id="QHQ22865.1"/>
    </source>
</evidence>
<dbReference type="EMBL" id="JBIXKD010000006">
    <property type="protein sequence ID" value="MFJ5321078.1"/>
    <property type="molecule type" value="Genomic_DNA"/>
</dbReference>
<organism evidence="3 4">
    <name type="scientific">Pectobacterium parvum</name>
    <dbReference type="NCBI Taxonomy" id="2778550"/>
    <lineage>
        <taxon>Bacteria</taxon>
        <taxon>Pseudomonadati</taxon>
        <taxon>Pseudomonadota</taxon>
        <taxon>Gammaproteobacteria</taxon>
        <taxon>Enterobacterales</taxon>
        <taxon>Pectobacteriaceae</taxon>
        <taxon>Pectobacterium</taxon>
    </lineage>
</organism>
<keyword evidence="1" id="KW-1133">Transmembrane helix</keyword>
<feature type="transmembrane region" description="Helical" evidence="1">
    <location>
        <begin position="218"/>
        <end position="242"/>
    </location>
</feature>
<reference evidence="3" key="2">
    <citation type="journal article" date="2022" name="Plant Pathol J">
        <title>Comparative Genomic Analysis of Pathogenic Factors of Pectobacterium Species Isolated in South Korea Using Whole-Genome Sequencing.</title>
        <authorList>
            <person name="Jee S."/>
            <person name="Kang I.J."/>
            <person name="Bak G."/>
            <person name="Kang S."/>
            <person name="Lee J."/>
            <person name="Heu S."/>
            <person name="Hwang I."/>
        </authorList>
    </citation>
    <scope>NUCLEOTIDE SEQUENCE</scope>
    <source>
        <strain evidence="3">PZ1</strain>
    </source>
</reference>
<dbReference type="RefSeq" id="WP_103161047.1">
    <property type="nucleotide sequence ID" value="NZ_CP046377.1"/>
</dbReference>
<sequence length="352" mass="40475">MDEFFKIKETKTLIQRKIASISEVISGGDFKASRSYYCTVILKSMFSNADDWDKYTSFNIREMSGNLNELLEFGGTDDNSLNLLFSTLFRFLMEYSFKIDFELGPPLSEVKFFAIKERGEFNGTALTRIDFSINILPFYLMREKYQSDDVKHFIKAAESEGSMKELMTSWNKKIETQTKKVEALSTILERQEIAYNFVGLSKAFNNLLIIKRVESRNALAYVIILATLALLPLASEFFYFLSIKDDVKIDQSKLALLIPAVSITAIMVYYFKVSLSNFQSIKSQVVQIELRKSLCTFIQNYSEYAEDMKDKESLRKFENVIFSNIMPSEDKIPSTFDGIEQIAKLIESVKGK</sequence>
<reference evidence="2 5" key="3">
    <citation type="submission" date="2024-10" db="EMBL/GenBank/DDBJ databases">
        <authorList>
            <person name="Lu C.-H."/>
        </authorList>
    </citation>
    <scope>NUCLEOTIDE SEQUENCE [LARGE SCALE GENOMIC DNA]</scope>
    <source>
        <strain evidence="2 5">22QBSP01-2</strain>
    </source>
</reference>
<dbReference type="Proteomes" id="UP000464054">
    <property type="component" value="Chromosome"/>
</dbReference>